<dbReference type="Pfam" id="PF14016">
    <property type="entry name" value="DUF4232"/>
    <property type="match status" value="1"/>
</dbReference>
<evidence type="ECO:0000313" key="3">
    <source>
        <dbReference type="EMBL" id="MFC4104459.1"/>
    </source>
</evidence>
<evidence type="ECO:0000313" key="4">
    <source>
        <dbReference type="Proteomes" id="UP001595868"/>
    </source>
</evidence>
<organism evidence="3 4">
    <name type="scientific">Micromonospora zhanjiangensis</name>
    <dbReference type="NCBI Taxonomy" id="1522057"/>
    <lineage>
        <taxon>Bacteria</taxon>
        <taxon>Bacillati</taxon>
        <taxon>Actinomycetota</taxon>
        <taxon>Actinomycetes</taxon>
        <taxon>Micromonosporales</taxon>
        <taxon>Micromonosporaceae</taxon>
        <taxon>Micromonospora</taxon>
    </lineage>
</organism>
<feature type="domain" description="DUF4232" evidence="2">
    <location>
        <begin position="109"/>
        <end position="237"/>
    </location>
</feature>
<evidence type="ECO:0000256" key="1">
    <source>
        <dbReference type="SAM" id="MobiDB-lite"/>
    </source>
</evidence>
<sequence length="247" mass="24545">MNIFPPSLAVGRRRGDEPTGGRPGIRAQHGRSARGSIAVLLTGAALLLPTACTSARPAPVGQPSNGSPTPAVTGSPATGGPTTGTPVTDSPAAVPSPAAPPAGGGTPVCHAADLSARGIGSDGHAGSGTSFYALTDTSGHACSLTGFATFRAVDVRGSTLRTTTQRTGTAKRVVLGPGGTAYVSITTTNVPTEGFEKAPCEPGAAALWLSPPGDSAHLVLTGPWRICGRGSLEITPFDPQRPAAAHF</sequence>
<accession>A0ABV8KEP1</accession>
<protein>
    <submittedName>
        <fullName evidence="3">DUF4232 domain-containing protein</fullName>
    </submittedName>
</protein>
<dbReference type="RefSeq" id="WP_377541397.1">
    <property type="nucleotide sequence ID" value="NZ_JBHSBN010000001.1"/>
</dbReference>
<keyword evidence="4" id="KW-1185">Reference proteome</keyword>
<comment type="caution">
    <text evidence="3">The sequence shown here is derived from an EMBL/GenBank/DDBJ whole genome shotgun (WGS) entry which is preliminary data.</text>
</comment>
<gene>
    <name evidence="3" type="ORF">ACFOX0_00700</name>
</gene>
<dbReference type="InterPro" id="IPR025326">
    <property type="entry name" value="DUF4232"/>
</dbReference>
<feature type="compositionally biased region" description="Low complexity" evidence="1">
    <location>
        <begin position="67"/>
        <end position="96"/>
    </location>
</feature>
<dbReference type="EMBL" id="JBHSBN010000001">
    <property type="protein sequence ID" value="MFC4104459.1"/>
    <property type="molecule type" value="Genomic_DNA"/>
</dbReference>
<feature type="region of interest" description="Disordered" evidence="1">
    <location>
        <begin position="57"/>
        <end position="109"/>
    </location>
</feature>
<dbReference type="Proteomes" id="UP001595868">
    <property type="component" value="Unassembled WGS sequence"/>
</dbReference>
<name>A0ABV8KEP1_9ACTN</name>
<proteinExistence type="predicted"/>
<feature type="region of interest" description="Disordered" evidence="1">
    <location>
        <begin position="1"/>
        <end position="32"/>
    </location>
</feature>
<evidence type="ECO:0000259" key="2">
    <source>
        <dbReference type="Pfam" id="PF14016"/>
    </source>
</evidence>
<reference evidence="4" key="1">
    <citation type="journal article" date="2019" name="Int. J. Syst. Evol. Microbiol.">
        <title>The Global Catalogue of Microorganisms (GCM) 10K type strain sequencing project: providing services to taxonomists for standard genome sequencing and annotation.</title>
        <authorList>
            <consortium name="The Broad Institute Genomics Platform"/>
            <consortium name="The Broad Institute Genome Sequencing Center for Infectious Disease"/>
            <person name="Wu L."/>
            <person name="Ma J."/>
        </authorList>
    </citation>
    <scope>NUCLEOTIDE SEQUENCE [LARGE SCALE GENOMIC DNA]</scope>
    <source>
        <strain evidence="4">2902at01</strain>
    </source>
</reference>